<protein>
    <submittedName>
        <fullName evidence="2">Uncharacterized protein</fullName>
    </submittedName>
</protein>
<evidence type="ECO:0000313" key="2">
    <source>
        <dbReference type="EMBL" id="CAK1586786.1"/>
    </source>
</evidence>
<evidence type="ECO:0000256" key="1">
    <source>
        <dbReference type="SAM" id="MobiDB-lite"/>
    </source>
</evidence>
<proteinExistence type="predicted"/>
<reference evidence="2 3" key="1">
    <citation type="submission" date="2023-11" db="EMBL/GenBank/DDBJ databases">
        <authorList>
            <person name="Hedman E."/>
            <person name="Englund M."/>
            <person name="Stromberg M."/>
            <person name="Nyberg Akerstrom W."/>
            <person name="Nylinder S."/>
            <person name="Jareborg N."/>
            <person name="Kallberg Y."/>
            <person name="Kronander E."/>
        </authorList>
    </citation>
    <scope>NUCLEOTIDE SEQUENCE [LARGE SCALE GENOMIC DNA]</scope>
</reference>
<dbReference type="Proteomes" id="UP001314205">
    <property type="component" value="Unassembled WGS sequence"/>
</dbReference>
<feature type="region of interest" description="Disordered" evidence="1">
    <location>
        <begin position="1"/>
        <end position="27"/>
    </location>
</feature>
<sequence length="105" mass="12622">MPKFYRFRPTSPTRKSKRNKDKEKDKEIYKNEPEIERNWLDMTLACPATPSWYLRRIAWRETSPLLGLPRQFNTGLRAELHIGNRPIFVFKVPPAIRSQDMMRLF</sequence>
<keyword evidence="3" id="KW-1185">Reference proteome</keyword>
<evidence type="ECO:0000313" key="3">
    <source>
        <dbReference type="Proteomes" id="UP001314205"/>
    </source>
</evidence>
<dbReference type="AlphaFoldDB" id="A0AAV1KYB5"/>
<dbReference type="EMBL" id="CAVLGL010000081">
    <property type="protein sequence ID" value="CAK1586786.1"/>
    <property type="molecule type" value="Genomic_DNA"/>
</dbReference>
<accession>A0AAV1KYB5</accession>
<name>A0AAV1KYB5_9NEOP</name>
<organism evidence="2 3">
    <name type="scientific">Parnassius mnemosyne</name>
    <name type="common">clouded apollo</name>
    <dbReference type="NCBI Taxonomy" id="213953"/>
    <lineage>
        <taxon>Eukaryota</taxon>
        <taxon>Metazoa</taxon>
        <taxon>Ecdysozoa</taxon>
        <taxon>Arthropoda</taxon>
        <taxon>Hexapoda</taxon>
        <taxon>Insecta</taxon>
        <taxon>Pterygota</taxon>
        <taxon>Neoptera</taxon>
        <taxon>Endopterygota</taxon>
        <taxon>Lepidoptera</taxon>
        <taxon>Glossata</taxon>
        <taxon>Ditrysia</taxon>
        <taxon>Papilionoidea</taxon>
        <taxon>Papilionidae</taxon>
        <taxon>Parnassiinae</taxon>
        <taxon>Parnassini</taxon>
        <taxon>Parnassius</taxon>
        <taxon>Driopa</taxon>
    </lineage>
</organism>
<comment type="caution">
    <text evidence="2">The sequence shown here is derived from an EMBL/GenBank/DDBJ whole genome shotgun (WGS) entry which is preliminary data.</text>
</comment>
<gene>
    <name evidence="2" type="ORF">PARMNEM_LOCUS7690</name>
</gene>